<dbReference type="EMBL" id="KN832885">
    <property type="protein sequence ID" value="KIM96153.1"/>
    <property type="molecule type" value="Genomic_DNA"/>
</dbReference>
<dbReference type="AlphaFoldDB" id="A0A0C3CB77"/>
<dbReference type="OrthoDB" id="4216928at2759"/>
<evidence type="ECO:0000313" key="1">
    <source>
        <dbReference type="EMBL" id="KIM96153.1"/>
    </source>
</evidence>
<dbReference type="InParanoid" id="A0A0C3CB77"/>
<evidence type="ECO:0008006" key="3">
    <source>
        <dbReference type="Google" id="ProtNLM"/>
    </source>
</evidence>
<organism evidence="1 2">
    <name type="scientific">Oidiodendron maius (strain Zn)</name>
    <dbReference type="NCBI Taxonomy" id="913774"/>
    <lineage>
        <taxon>Eukaryota</taxon>
        <taxon>Fungi</taxon>
        <taxon>Dikarya</taxon>
        <taxon>Ascomycota</taxon>
        <taxon>Pezizomycotina</taxon>
        <taxon>Leotiomycetes</taxon>
        <taxon>Leotiomycetes incertae sedis</taxon>
        <taxon>Myxotrichaceae</taxon>
        <taxon>Oidiodendron</taxon>
    </lineage>
</organism>
<gene>
    <name evidence="1" type="ORF">OIDMADRAFT_205796</name>
</gene>
<accession>A0A0C3CB77</accession>
<dbReference type="Proteomes" id="UP000054321">
    <property type="component" value="Unassembled WGS sequence"/>
</dbReference>
<name>A0A0C3CB77_OIDMZ</name>
<keyword evidence="2" id="KW-1185">Reference proteome</keyword>
<dbReference type="HOGENOM" id="CLU_024655_2_1_1"/>
<protein>
    <recommendedName>
        <fullName evidence="3">Zn(2)-C6 fungal-type domain-containing protein</fullName>
    </recommendedName>
</protein>
<proteinExistence type="predicted"/>
<reference evidence="2" key="2">
    <citation type="submission" date="2015-01" db="EMBL/GenBank/DDBJ databases">
        <title>Evolutionary Origins and Diversification of the Mycorrhizal Mutualists.</title>
        <authorList>
            <consortium name="DOE Joint Genome Institute"/>
            <consortium name="Mycorrhizal Genomics Consortium"/>
            <person name="Kohler A."/>
            <person name="Kuo A."/>
            <person name="Nagy L.G."/>
            <person name="Floudas D."/>
            <person name="Copeland A."/>
            <person name="Barry K.W."/>
            <person name="Cichocki N."/>
            <person name="Veneault-Fourrey C."/>
            <person name="LaButti K."/>
            <person name="Lindquist E.A."/>
            <person name="Lipzen A."/>
            <person name="Lundell T."/>
            <person name="Morin E."/>
            <person name="Murat C."/>
            <person name="Riley R."/>
            <person name="Ohm R."/>
            <person name="Sun H."/>
            <person name="Tunlid A."/>
            <person name="Henrissat B."/>
            <person name="Grigoriev I.V."/>
            <person name="Hibbett D.S."/>
            <person name="Martin F."/>
        </authorList>
    </citation>
    <scope>NUCLEOTIDE SEQUENCE [LARGE SCALE GENOMIC DNA]</scope>
    <source>
        <strain evidence="2">Zn</strain>
    </source>
</reference>
<reference evidence="1 2" key="1">
    <citation type="submission" date="2014-04" db="EMBL/GenBank/DDBJ databases">
        <authorList>
            <consortium name="DOE Joint Genome Institute"/>
            <person name="Kuo A."/>
            <person name="Martino E."/>
            <person name="Perotto S."/>
            <person name="Kohler A."/>
            <person name="Nagy L.G."/>
            <person name="Floudas D."/>
            <person name="Copeland A."/>
            <person name="Barry K.W."/>
            <person name="Cichocki N."/>
            <person name="Veneault-Fourrey C."/>
            <person name="LaButti K."/>
            <person name="Lindquist E.A."/>
            <person name="Lipzen A."/>
            <person name="Lundell T."/>
            <person name="Morin E."/>
            <person name="Murat C."/>
            <person name="Sun H."/>
            <person name="Tunlid A."/>
            <person name="Henrissat B."/>
            <person name="Grigoriev I.V."/>
            <person name="Hibbett D.S."/>
            <person name="Martin F."/>
            <person name="Nordberg H.P."/>
            <person name="Cantor M.N."/>
            <person name="Hua S.X."/>
        </authorList>
    </citation>
    <scope>NUCLEOTIDE SEQUENCE [LARGE SCALE GENOMIC DNA]</scope>
    <source>
        <strain evidence="1 2">Zn</strain>
    </source>
</reference>
<sequence>MPQCQRCMRRSLECAYPPSKQSSFVLNTDQDTFPANYSTAPCSTLQPATYPLDLHIGQAGEQNKYNISDLNTHMMRVFKWFGQWVQKGSNPIIHPRLYQIRFPRCMQDAYTTLGSYIHKNRSNEHTVFQILEDRAKQLLRDYSTVPEDSAVENVCLGSTTLDSLEHLARVQALLVYQLIGLYDGNIRLRHLSESYIPVLHSWMQQMVQHASQAVCLGGSIVSSSYEQTAIGCSLSDITHYENIPWYSWILSESIRRTWLVASGVQGTYLAFRGGKEASNCMGGMMFTTRQGVWDAPSSAVWEKLCSEVNVGLMQLAESDRLFTDAGPEEVDEFAKAILEISFGSERMERWVTPIQEA</sequence>
<evidence type="ECO:0000313" key="2">
    <source>
        <dbReference type="Proteomes" id="UP000054321"/>
    </source>
</evidence>